<dbReference type="Pfam" id="PF11716">
    <property type="entry name" value="MDMPI_N"/>
    <property type="match status" value="1"/>
</dbReference>
<dbReference type="Gene3D" id="1.20.120.450">
    <property type="entry name" value="dinb family like domain"/>
    <property type="match status" value="1"/>
</dbReference>
<evidence type="ECO:0000313" key="3">
    <source>
        <dbReference type="Proteomes" id="UP000198386"/>
    </source>
</evidence>
<keyword evidence="3" id="KW-1185">Reference proteome</keyword>
<feature type="domain" description="Mycothiol-dependent maleylpyruvate isomerase metal-binding" evidence="1">
    <location>
        <begin position="27"/>
        <end position="103"/>
    </location>
</feature>
<dbReference type="GO" id="GO:0046872">
    <property type="term" value="F:metal ion binding"/>
    <property type="evidence" value="ECO:0007669"/>
    <property type="project" value="InterPro"/>
</dbReference>
<proteinExistence type="predicted"/>
<sequence length="217" mass="23685">MTEIQQDVDARVQTERTRLLRVLDGLDGLDGLDEEQWDTPSLCAGWSVRDLVVHVLMPYEVSTPRFLLTMLRARFDFDRAADRWATTDTRTPAEVVAGLRRTEHRTFNVPGAPVEAPLSHLVIHAQDVYRPLGVPSPTDPENARVALEQLTSPRARRSLPPGILDGLAFSATDTDWHHGEGAQVSGPATALLTTLSGRTAALPELAGAGVADVRARL</sequence>
<dbReference type="Proteomes" id="UP000198386">
    <property type="component" value="Unassembled WGS sequence"/>
</dbReference>
<dbReference type="AlphaFoldDB" id="A0A239GKL4"/>
<evidence type="ECO:0000259" key="1">
    <source>
        <dbReference type="Pfam" id="PF11716"/>
    </source>
</evidence>
<dbReference type="InterPro" id="IPR017517">
    <property type="entry name" value="Maleyloyr_isom"/>
</dbReference>
<dbReference type="SUPFAM" id="SSF109854">
    <property type="entry name" value="DinB/YfiT-like putative metalloenzymes"/>
    <property type="match status" value="1"/>
</dbReference>
<gene>
    <name evidence="2" type="ORF">SAMN04488107_3433</name>
</gene>
<dbReference type="EMBL" id="FZOH01000007">
    <property type="protein sequence ID" value="SNS69023.1"/>
    <property type="molecule type" value="Genomic_DNA"/>
</dbReference>
<organism evidence="2 3">
    <name type="scientific">Geodermatophilus saharensis</name>
    <dbReference type="NCBI Taxonomy" id="1137994"/>
    <lineage>
        <taxon>Bacteria</taxon>
        <taxon>Bacillati</taxon>
        <taxon>Actinomycetota</taxon>
        <taxon>Actinomycetes</taxon>
        <taxon>Geodermatophilales</taxon>
        <taxon>Geodermatophilaceae</taxon>
        <taxon>Geodermatophilus</taxon>
    </lineage>
</organism>
<dbReference type="OrthoDB" id="5178565at2"/>
<dbReference type="InterPro" id="IPR024344">
    <property type="entry name" value="MDMPI_metal-binding"/>
</dbReference>
<dbReference type="RefSeq" id="WP_089405117.1">
    <property type="nucleotide sequence ID" value="NZ_FZOH01000007.1"/>
</dbReference>
<protein>
    <submittedName>
        <fullName evidence="2">TIGR03083 family protein</fullName>
    </submittedName>
</protein>
<dbReference type="InterPro" id="IPR034660">
    <property type="entry name" value="DinB/YfiT-like"/>
</dbReference>
<reference evidence="3" key="1">
    <citation type="submission" date="2017-06" db="EMBL/GenBank/DDBJ databases">
        <authorList>
            <person name="Varghese N."/>
            <person name="Submissions S."/>
        </authorList>
    </citation>
    <scope>NUCLEOTIDE SEQUENCE [LARGE SCALE GENOMIC DNA]</scope>
    <source>
        <strain evidence="3">DSM 45423</strain>
    </source>
</reference>
<name>A0A239GKL4_9ACTN</name>
<evidence type="ECO:0000313" key="2">
    <source>
        <dbReference type="EMBL" id="SNS69023.1"/>
    </source>
</evidence>
<accession>A0A239GKL4</accession>
<dbReference type="NCBIfam" id="TIGR03083">
    <property type="entry name" value="maleylpyruvate isomerase family mycothiol-dependent enzyme"/>
    <property type="match status" value="1"/>
</dbReference>